<dbReference type="CDD" id="cd06225">
    <property type="entry name" value="HAMP"/>
    <property type="match status" value="1"/>
</dbReference>
<dbReference type="SMART" id="SM00331">
    <property type="entry name" value="PP2C_SIG"/>
    <property type="match status" value="1"/>
</dbReference>
<dbReference type="SUPFAM" id="SSF158472">
    <property type="entry name" value="HAMP domain-like"/>
    <property type="match status" value="1"/>
</dbReference>
<dbReference type="InterPro" id="IPR001932">
    <property type="entry name" value="PPM-type_phosphatase-like_dom"/>
</dbReference>
<dbReference type="InterPro" id="IPR052016">
    <property type="entry name" value="Bact_Sigma-Reg"/>
</dbReference>
<evidence type="ECO:0000256" key="2">
    <source>
        <dbReference type="SAM" id="Phobius"/>
    </source>
</evidence>
<feature type="transmembrane region" description="Helical" evidence="2">
    <location>
        <begin position="614"/>
        <end position="634"/>
    </location>
</feature>
<evidence type="ECO:0000256" key="1">
    <source>
        <dbReference type="ARBA" id="ARBA00022801"/>
    </source>
</evidence>
<comment type="caution">
    <text evidence="4">The sequence shown here is derived from an EMBL/GenBank/DDBJ whole genome shotgun (WGS) entry which is preliminary data.</text>
</comment>
<dbReference type="GO" id="GO:0016020">
    <property type="term" value="C:membrane"/>
    <property type="evidence" value="ECO:0007669"/>
    <property type="project" value="InterPro"/>
</dbReference>
<dbReference type="Gene3D" id="3.60.40.10">
    <property type="entry name" value="PPM-type phosphatase domain"/>
    <property type="match status" value="1"/>
</dbReference>
<dbReference type="Gene3D" id="6.10.340.10">
    <property type="match status" value="1"/>
</dbReference>
<evidence type="ECO:0000313" key="5">
    <source>
        <dbReference type="Proteomes" id="UP000252355"/>
    </source>
</evidence>
<proteinExistence type="predicted"/>
<keyword evidence="2" id="KW-0472">Membrane</keyword>
<dbReference type="EMBL" id="QOQW01000001">
    <property type="protein sequence ID" value="RCK81731.1"/>
    <property type="molecule type" value="Genomic_DNA"/>
</dbReference>
<keyword evidence="2" id="KW-1133">Transmembrane helix</keyword>
<keyword evidence="1" id="KW-0378">Hydrolase</keyword>
<accession>A0A367ZWN0</accession>
<dbReference type="AlphaFoldDB" id="A0A367ZWN0"/>
<dbReference type="GO" id="GO:0007165">
    <property type="term" value="P:signal transduction"/>
    <property type="evidence" value="ECO:0007669"/>
    <property type="project" value="InterPro"/>
</dbReference>
<evidence type="ECO:0000313" key="4">
    <source>
        <dbReference type="EMBL" id="RCK81731.1"/>
    </source>
</evidence>
<dbReference type="PROSITE" id="PS50885">
    <property type="entry name" value="HAMP"/>
    <property type="match status" value="1"/>
</dbReference>
<dbReference type="SMART" id="SM00304">
    <property type="entry name" value="HAMP"/>
    <property type="match status" value="1"/>
</dbReference>
<feature type="transmembrane region" description="Helical" evidence="2">
    <location>
        <begin position="13"/>
        <end position="31"/>
    </location>
</feature>
<feature type="transmembrane region" description="Helical" evidence="2">
    <location>
        <begin position="315"/>
        <end position="342"/>
    </location>
</feature>
<gene>
    <name evidence="4" type="ORF">OZSIB_0865</name>
</gene>
<reference evidence="4 5" key="1">
    <citation type="submission" date="2018-05" db="EMBL/GenBank/DDBJ databases">
        <title>A metagenomic window into the 2 km-deep terrestrial subsurface aquifer revealed taxonomically and functionally diverse microbial community comprising novel uncultured bacterial lineages.</title>
        <authorList>
            <person name="Kadnikov V.V."/>
            <person name="Mardanov A.V."/>
            <person name="Beletsky A.V."/>
            <person name="Banks D."/>
            <person name="Pimenov N.V."/>
            <person name="Frank Y.A."/>
            <person name="Karnachuk O.V."/>
            <person name="Ravin N.V."/>
        </authorList>
    </citation>
    <scope>NUCLEOTIDE SEQUENCE [LARGE SCALE GENOMIC DNA]</scope>
    <source>
        <strain evidence="4">BY5</strain>
    </source>
</reference>
<dbReference type="SUPFAM" id="SSF81606">
    <property type="entry name" value="PP2C-like"/>
    <property type="match status" value="1"/>
</dbReference>
<dbReference type="Proteomes" id="UP000252355">
    <property type="component" value="Unassembled WGS sequence"/>
</dbReference>
<name>A0A367ZWN0_9BACT</name>
<evidence type="ECO:0000259" key="3">
    <source>
        <dbReference type="PROSITE" id="PS50885"/>
    </source>
</evidence>
<protein>
    <submittedName>
        <fullName evidence="4">Serine phosphatase RsbU, regulator of sigma subunit</fullName>
    </submittedName>
</protein>
<dbReference type="PANTHER" id="PTHR43156">
    <property type="entry name" value="STAGE II SPORULATION PROTEIN E-RELATED"/>
    <property type="match status" value="1"/>
</dbReference>
<feature type="transmembrane region" description="Helical" evidence="2">
    <location>
        <begin position="286"/>
        <end position="303"/>
    </location>
</feature>
<dbReference type="PANTHER" id="PTHR43156:SF2">
    <property type="entry name" value="STAGE II SPORULATION PROTEIN E"/>
    <property type="match status" value="1"/>
</dbReference>
<sequence length="924" mass="104115">MSAPTPRERFLRFASWLVLGALPILVPLITLERFLASRQDEQLSQLDQRLQQDLSLFRLEVEPREVFLRGFTRLFRRLARADFAPDAVRAAPALIARRLKAQTIAFTPNGQGHPLPWSQPVTRFVVGRLWQDLPTATSAPRHDKMYRALLGPRFLIWDATACHGFPFDIGTGKGEGYLLWRRFREQGGLLSFFPTRPPAFDLVPQALPNLSREGFWAAFDPARRRVVQRGLPPPGWRLGVKQAILRHMESFLGPTHMFRLQRHPEGFWMVRALPWKAADHRPLRQGLWGLALVLLPLVFQAWYRTSRLPLERVSIVPRTILLFGMTVLMPASLLLGMGVASFREQALTLERQAFDEGVARLRTLDHGFERFRERLLAFDRRIRDHPVIAGPDSPRVTRLANRFRARGFASRFESRNVQGELIGCMQTTETTTQYLTSMFAKEVLRRFLGSVIPYENEATRAFSQQVLQSALIGFAGIFDQPDTLLAFDFDRQNTTWYYDVRSPTPDRPLAYMLIIHQTYSLHEAFLKTALGKSMYAFQDRYRRWFPGKPPHPIFAVLAAESLYGRRTARRVIRLPDGRSGLAIAYPSSQMGGYVFTTIADLSSLVRGERQLRRLLAASLALLVLLAVTYASFLAEALITPVKGLADAVAALERRDFTHRLPVRGADEFGTLARAFNHLIEDFGDLDFAREVQRNLLPARPPTLPGYAMLVYNRSATDLGGDYCDTLMTADGRVLLITGDVTGHGISSALVATMAKTTGVLAAREGWPIPRLLESLNRLLFQVFQRKKMMTMVVALLDPRAHTLEWTCVGHPFPIVRRADGHVASLSMVAYPLGARKTLVNKMQMQAIHPGDLVMFYSDGVVEAQNPRGELFGYHRLEQLIASLPADQATCPDRVAAALTTALDAFTAQGTPTDDVTFLLLARQT</sequence>
<dbReference type="InterPro" id="IPR036457">
    <property type="entry name" value="PPM-type-like_dom_sf"/>
</dbReference>
<organism evidence="4 5">
    <name type="scientific">Candidatus Ozemobacter sibiricus</name>
    <dbReference type="NCBI Taxonomy" id="2268124"/>
    <lineage>
        <taxon>Bacteria</taxon>
        <taxon>Candidatus Ozemobacteria</taxon>
        <taxon>Candidatus Ozemobacterales</taxon>
        <taxon>Candidatus Ozemobacteraceae</taxon>
        <taxon>Candidatus Ozemobacter</taxon>
    </lineage>
</organism>
<dbReference type="Pfam" id="PF00672">
    <property type="entry name" value="HAMP"/>
    <property type="match status" value="1"/>
</dbReference>
<dbReference type="GO" id="GO:0016791">
    <property type="term" value="F:phosphatase activity"/>
    <property type="evidence" value="ECO:0007669"/>
    <property type="project" value="TreeGrafter"/>
</dbReference>
<keyword evidence="2" id="KW-0812">Transmembrane</keyword>
<dbReference type="Pfam" id="PF07228">
    <property type="entry name" value="SpoIIE"/>
    <property type="match status" value="1"/>
</dbReference>
<dbReference type="InterPro" id="IPR003660">
    <property type="entry name" value="HAMP_dom"/>
</dbReference>
<feature type="domain" description="HAMP" evidence="3">
    <location>
        <begin position="635"/>
        <end position="687"/>
    </location>
</feature>